<gene>
    <name evidence="6" type="ORF">BDY17DRAFT_252165</name>
</gene>
<dbReference type="FunFam" id="3.50.50.60:FF:000042">
    <property type="entry name" value="Dimethylaniline monooxygenase [N-oxide-forming]"/>
    <property type="match status" value="1"/>
</dbReference>
<dbReference type="GO" id="GO:0004499">
    <property type="term" value="F:N,N-dimethylaniline monooxygenase activity"/>
    <property type="evidence" value="ECO:0007669"/>
    <property type="project" value="InterPro"/>
</dbReference>
<organism evidence="6 7">
    <name type="scientific">Neohortaea acidophila</name>
    <dbReference type="NCBI Taxonomy" id="245834"/>
    <lineage>
        <taxon>Eukaryota</taxon>
        <taxon>Fungi</taxon>
        <taxon>Dikarya</taxon>
        <taxon>Ascomycota</taxon>
        <taxon>Pezizomycotina</taxon>
        <taxon>Dothideomycetes</taxon>
        <taxon>Dothideomycetidae</taxon>
        <taxon>Mycosphaerellales</taxon>
        <taxon>Teratosphaeriaceae</taxon>
        <taxon>Neohortaea</taxon>
    </lineage>
</organism>
<comment type="similarity">
    <text evidence="1">Belongs to the FMO family.</text>
</comment>
<evidence type="ECO:0000256" key="1">
    <source>
        <dbReference type="ARBA" id="ARBA00009183"/>
    </source>
</evidence>
<dbReference type="PRINTS" id="PR00370">
    <property type="entry name" value="FMOXYGENASE"/>
</dbReference>
<evidence type="ECO:0000313" key="6">
    <source>
        <dbReference type="EMBL" id="KAF2482473.1"/>
    </source>
</evidence>
<name>A0A6A6PSJ8_9PEZI</name>
<protein>
    <submittedName>
        <fullName evidence="6">FAD/NAD(P)-binding domain-containing protein</fullName>
    </submittedName>
</protein>
<keyword evidence="5" id="KW-0560">Oxidoreductase</keyword>
<dbReference type="GO" id="GO:0050660">
    <property type="term" value="F:flavin adenine dinucleotide binding"/>
    <property type="evidence" value="ECO:0007669"/>
    <property type="project" value="InterPro"/>
</dbReference>
<dbReference type="RefSeq" id="XP_033589043.1">
    <property type="nucleotide sequence ID" value="XM_033731231.1"/>
</dbReference>
<dbReference type="GeneID" id="54472233"/>
<sequence length="530" mass="58462">MSVKNGRVAVVGLGASGLVALKNLREAGFDAVGFDSNAYIGGLWMYTPDPTKTSVLKSTVANLSKHLGCYTDFPYPDNVPDFPLAHQAEEYLEAYADHFDLRRHARLQTRIERVGRRDGQWVLKATDAGSKTTSELTFDRVIIAAGLQVQSPKLPDIKGIETFTGHAIHSNAYKNPEDYKGKNVVVVGLGNTGPDIAVDLIGYAKNVWLSHRRGNAIFSRRNASGKPGDFVLSLRGVKLGGIFNKHFPSLSQWAVVLGMNHMTKKKFNIPAEWGLREAHPPTRKVPTLSDTLVSAVHQSQVHLKRGLTAVNGSTLTFADGSQLSDIDNIVFATGFRSDFSYLDPAADPTRDTRKDWSGLPGANSRPLPRLYQGIFSLDFPDSLAFIGTSPLTPQANMNYDISSAAVAQIWASKSTLPSRAEMEQHVDAQHESVCRIAATGELANTNLRNNWDWYKWCDEAAGLGVVKRTSWSVEGWKFWLADRQLSNLVNGGIFTPHIFRLFDEGKRTPWEDARKAVEKTNADAKVERTP</sequence>
<dbReference type="InterPro" id="IPR020946">
    <property type="entry name" value="Flavin_mOase-like"/>
</dbReference>
<dbReference type="InterPro" id="IPR050346">
    <property type="entry name" value="FMO-like"/>
</dbReference>
<evidence type="ECO:0000256" key="3">
    <source>
        <dbReference type="ARBA" id="ARBA00022827"/>
    </source>
</evidence>
<dbReference type="Pfam" id="PF00743">
    <property type="entry name" value="FMO-like"/>
    <property type="match status" value="1"/>
</dbReference>
<keyword evidence="3" id="KW-0274">FAD</keyword>
<dbReference type="Proteomes" id="UP000799767">
    <property type="component" value="Unassembled WGS sequence"/>
</dbReference>
<dbReference type="InterPro" id="IPR000960">
    <property type="entry name" value="Flavin_mOase"/>
</dbReference>
<reference evidence="6" key="1">
    <citation type="journal article" date="2020" name="Stud. Mycol.">
        <title>101 Dothideomycetes genomes: a test case for predicting lifestyles and emergence of pathogens.</title>
        <authorList>
            <person name="Haridas S."/>
            <person name="Albert R."/>
            <person name="Binder M."/>
            <person name="Bloem J."/>
            <person name="Labutti K."/>
            <person name="Salamov A."/>
            <person name="Andreopoulos B."/>
            <person name="Baker S."/>
            <person name="Barry K."/>
            <person name="Bills G."/>
            <person name="Bluhm B."/>
            <person name="Cannon C."/>
            <person name="Castanera R."/>
            <person name="Culley D."/>
            <person name="Daum C."/>
            <person name="Ezra D."/>
            <person name="Gonzalez J."/>
            <person name="Henrissat B."/>
            <person name="Kuo A."/>
            <person name="Liang C."/>
            <person name="Lipzen A."/>
            <person name="Lutzoni F."/>
            <person name="Magnuson J."/>
            <person name="Mondo S."/>
            <person name="Nolan M."/>
            <person name="Ohm R."/>
            <person name="Pangilinan J."/>
            <person name="Park H.-J."/>
            <person name="Ramirez L."/>
            <person name="Alfaro M."/>
            <person name="Sun H."/>
            <person name="Tritt A."/>
            <person name="Yoshinaga Y."/>
            <person name="Zwiers L.-H."/>
            <person name="Turgeon B."/>
            <person name="Goodwin S."/>
            <person name="Spatafora J."/>
            <person name="Crous P."/>
            <person name="Grigoriev I."/>
        </authorList>
    </citation>
    <scope>NUCLEOTIDE SEQUENCE</scope>
    <source>
        <strain evidence="6">CBS 113389</strain>
    </source>
</reference>
<keyword evidence="2" id="KW-0285">Flavoprotein</keyword>
<accession>A0A6A6PSJ8</accession>
<dbReference type="PANTHER" id="PTHR23023">
    <property type="entry name" value="DIMETHYLANILINE MONOOXYGENASE"/>
    <property type="match status" value="1"/>
</dbReference>
<dbReference type="EMBL" id="MU001636">
    <property type="protein sequence ID" value="KAF2482473.1"/>
    <property type="molecule type" value="Genomic_DNA"/>
</dbReference>
<keyword evidence="4" id="KW-0521">NADP</keyword>
<evidence type="ECO:0000256" key="2">
    <source>
        <dbReference type="ARBA" id="ARBA00022630"/>
    </source>
</evidence>
<dbReference type="InterPro" id="IPR036188">
    <property type="entry name" value="FAD/NAD-bd_sf"/>
</dbReference>
<dbReference type="GO" id="GO:0050661">
    <property type="term" value="F:NADP binding"/>
    <property type="evidence" value="ECO:0007669"/>
    <property type="project" value="InterPro"/>
</dbReference>
<evidence type="ECO:0000313" key="7">
    <source>
        <dbReference type="Proteomes" id="UP000799767"/>
    </source>
</evidence>
<dbReference type="OrthoDB" id="66881at2759"/>
<dbReference type="PIRSF" id="PIRSF000332">
    <property type="entry name" value="FMO"/>
    <property type="match status" value="1"/>
</dbReference>
<evidence type="ECO:0000256" key="5">
    <source>
        <dbReference type="ARBA" id="ARBA00023002"/>
    </source>
</evidence>
<dbReference type="SUPFAM" id="SSF51905">
    <property type="entry name" value="FAD/NAD(P)-binding domain"/>
    <property type="match status" value="2"/>
</dbReference>
<evidence type="ECO:0000256" key="4">
    <source>
        <dbReference type="ARBA" id="ARBA00022857"/>
    </source>
</evidence>
<dbReference type="Gene3D" id="3.50.50.60">
    <property type="entry name" value="FAD/NAD(P)-binding domain"/>
    <property type="match status" value="1"/>
</dbReference>
<dbReference type="AlphaFoldDB" id="A0A6A6PSJ8"/>
<keyword evidence="7" id="KW-1185">Reference proteome</keyword>
<proteinExistence type="inferred from homology"/>